<proteinExistence type="predicted"/>
<dbReference type="GeneID" id="92378785"/>
<sequence>MCGKDSSHDYSTLVTALSRTMVFKQDSHPRYEGPVALKVAAKSGSDDRGMHPSLHEAGVYKLICPHPSIPDYVDCVEDWFDTERFLAEEERRGEQRLPVLVTQFVKAVALDRFLCSVRVIRWSVVIHIANQLVEVLKHINSKGVVYRDLKLPNVIIGAGGNVWLVDYASSMIVGGEEPSSGVTSHMRPPESFEFPDHQSGEQISQAQLSFMADFWVFGAFLLEILSGRPYLGSFDVRSSHLTQNQLEEKVLEGVSVIRDRYKGAYYNRRFNKSFPCNAKTLWDALTGLLIKLLRRNPKERLGHDGGWYAVKQQPFFKYTLCDLTVPFPLDYEDEIEELMAGF</sequence>
<gene>
    <name evidence="7" type="ORF">TEOVI_000484500</name>
</gene>
<dbReference type="RefSeq" id="XP_067077781.1">
    <property type="nucleotide sequence ID" value="XM_067221680.1"/>
</dbReference>
<comment type="caution">
    <text evidence="7">The sequence shown here is derived from an EMBL/GenBank/DDBJ whole genome shotgun (WGS) entry which is preliminary data.</text>
</comment>
<dbReference type="PROSITE" id="PS00108">
    <property type="entry name" value="PROTEIN_KINASE_ST"/>
    <property type="match status" value="1"/>
</dbReference>
<dbReference type="SUPFAM" id="SSF56112">
    <property type="entry name" value="Protein kinase-like (PK-like)"/>
    <property type="match status" value="1"/>
</dbReference>
<evidence type="ECO:0000256" key="4">
    <source>
        <dbReference type="ARBA" id="ARBA00022777"/>
    </source>
</evidence>
<keyword evidence="1" id="KW-0723">Serine/threonine-protein kinase</keyword>
<reference evidence="7" key="1">
    <citation type="submission" date="2016-09" db="EMBL/GenBank/DDBJ databases">
        <authorList>
            <person name="Hebert L."/>
            <person name="Moumen B."/>
        </authorList>
    </citation>
    <scope>NUCLEOTIDE SEQUENCE [LARGE SCALE GENOMIC DNA]</scope>
    <source>
        <strain evidence="7">OVI</strain>
    </source>
</reference>
<dbReference type="AlphaFoldDB" id="A0A1G4I3K3"/>
<evidence type="ECO:0000259" key="6">
    <source>
        <dbReference type="PROSITE" id="PS50011"/>
    </source>
</evidence>
<keyword evidence="4 7" id="KW-0418">Kinase</keyword>
<dbReference type="InterPro" id="IPR008271">
    <property type="entry name" value="Ser/Thr_kinase_AS"/>
</dbReference>
<dbReference type="VEuPathDB" id="TriTrypDB:TEOVI_000484500"/>
<dbReference type="InterPro" id="IPR011009">
    <property type="entry name" value="Kinase-like_dom_sf"/>
</dbReference>
<dbReference type="EC" id="2.7.1.-" evidence="7"/>
<name>A0A1G4I3K3_TRYEQ</name>
<keyword evidence="5" id="KW-0067">ATP-binding</keyword>
<evidence type="ECO:0000313" key="8">
    <source>
        <dbReference type="Proteomes" id="UP000195570"/>
    </source>
</evidence>
<keyword evidence="2 7" id="KW-0808">Transferase</keyword>
<dbReference type="Pfam" id="PF00069">
    <property type="entry name" value="Pkinase"/>
    <property type="match status" value="1"/>
</dbReference>
<organism evidence="7 8">
    <name type="scientific">Trypanosoma equiperdum</name>
    <dbReference type="NCBI Taxonomy" id="5694"/>
    <lineage>
        <taxon>Eukaryota</taxon>
        <taxon>Discoba</taxon>
        <taxon>Euglenozoa</taxon>
        <taxon>Kinetoplastea</taxon>
        <taxon>Metakinetoplastina</taxon>
        <taxon>Trypanosomatida</taxon>
        <taxon>Trypanosomatidae</taxon>
        <taxon>Trypanosoma</taxon>
    </lineage>
</organism>
<evidence type="ECO:0000313" key="7">
    <source>
        <dbReference type="EMBL" id="SCU66325.1"/>
    </source>
</evidence>
<dbReference type="Proteomes" id="UP000195570">
    <property type="component" value="Unassembled WGS sequence"/>
</dbReference>
<evidence type="ECO:0000256" key="3">
    <source>
        <dbReference type="ARBA" id="ARBA00022741"/>
    </source>
</evidence>
<keyword evidence="3" id="KW-0547">Nucleotide-binding</keyword>
<dbReference type="GO" id="GO:0005524">
    <property type="term" value="F:ATP binding"/>
    <property type="evidence" value="ECO:0007669"/>
    <property type="project" value="UniProtKB-KW"/>
</dbReference>
<dbReference type="SMART" id="SM00220">
    <property type="entry name" value="S_TKc"/>
    <property type="match status" value="1"/>
</dbReference>
<keyword evidence="8" id="KW-1185">Reference proteome</keyword>
<dbReference type="PANTHER" id="PTHR24351">
    <property type="entry name" value="RIBOSOMAL PROTEIN S6 KINASE"/>
    <property type="match status" value="1"/>
</dbReference>
<dbReference type="EMBL" id="CZPT02000533">
    <property type="protein sequence ID" value="SCU66325.1"/>
    <property type="molecule type" value="Genomic_DNA"/>
</dbReference>
<evidence type="ECO:0000256" key="2">
    <source>
        <dbReference type="ARBA" id="ARBA00022679"/>
    </source>
</evidence>
<evidence type="ECO:0000256" key="1">
    <source>
        <dbReference type="ARBA" id="ARBA00022527"/>
    </source>
</evidence>
<feature type="domain" description="Protein kinase" evidence="6">
    <location>
        <begin position="1"/>
        <end position="316"/>
    </location>
</feature>
<dbReference type="GO" id="GO:0004674">
    <property type="term" value="F:protein serine/threonine kinase activity"/>
    <property type="evidence" value="ECO:0007669"/>
    <property type="project" value="UniProtKB-KW"/>
</dbReference>
<accession>A0A1G4I3K3</accession>
<evidence type="ECO:0000256" key="5">
    <source>
        <dbReference type="ARBA" id="ARBA00022840"/>
    </source>
</evidence>
<dbReference type="InterPro" id="IPR000719">
    <property type="entry name" value="Prot_kinase_dom"/>
</dbReference>
<protein>
    <submittedName>
        <fullName evidence="7">Protein kinase, putative</fullName>
        <ecNumber evidence="7">2.7.1.-</ecNumber>
    </submittedName>
</protein>
<dbReference type="PROSITE" id="PS50011">
    <property type="entry name" value="PROTEIN_KINASE_DOM"/>
    <property type="match status" value="1"/>
</dbReference>
<dbReference type="Gene3D" id="1.10.510.10">
    <property type="entry name" value="Transferase(Phosphotransferase) domain 1"/>
    <property type="match status" value="1"/>
</dbReference>